<feature type="transmembrane region" description="Helical" evidence="8">
    <location>
        <begin position="174"/>
        <end position="196"/>
    </location>
</feature>
<evidence type="ECO:0000256" key="5">
    <source>
        <dbReference type="ARBA" id="ARBA00022989"/>
    </source>
</evidence>
<gene>
    <name evidence="10" type="ORF">PoB_002257800</name>
</gene>
<dbReference type="AlphaFoldDB" id="A0AAV3ZNA2"/>
<evidence type="ECO:0000256" key="2">
    <source>
        <dbReference type="ARBA" id="ARBA00010992"/>
    </source>
</evidence>
<evidence type="ECO:0000256" key="3">
    <source>
        <dbReference type="ARBA" id="ARBA00022448"/>
    </source>
</evidence>
<evidence type="ECO:0000256" key="8">
    <source>
        <dbReference type="SAM" id="Phobius"/>
    </source>
</evidence>
<evidence type="ECO:0000256" key="1">
    <source>
        <dbReference type="ARBA" id="ARBA00004141"/>
    </source>
</evidence>
<dbReference type="Pfam" id="PF00083">
    <property type="entry name" value="Sugar_tr"/>
    <property type="match status" value="2"/>
</dbReference>
<reference evidence="10 11" key="1">
    <citation type="journal article" date="2021" name="Elife">
        <title>Chloroplast acquisition without the gene transfer in kleptoplastic sea slugs, Plakobranchus ocellatus.</title>
        <authorList>
            <person name="Maeda T."/>
            <person name="Takahashi S."/>
            <person name="Yoshida T."/>
            <person name="Shimamura S."/>
            <person name="Takaki Y."/>
            <person name="Nagai Y."/>
            <person name="Toyoda A."/>
            <person name="Suzuki Y."/>
            <person name="Arimoto A."/>
            <person name="Ishii H."/>
            <person name="Satoh N."/>
            <person name="Nishiyama T."/>
            <person name="Hasebe M."/>
            <person name="Maruyama T."/>
            <person name="Minagawa J."/>
            <person name="Obokata J."/>
            <person name="Shigenobu S."/>
        </authorList>
    </citation>
    <scope>NUCLEOTIDE SEQUENCE [LARGE SCALE GENOMIC DNA]</scope>
</reference>
<dbReference type="InterPro" id="IPR036259">
    <property type="entry name" value="MFS_trans_sf"/>
</dbReference>
<comment type="similarity">
    <text evidence="2 7">Belongs to the major facilitator superfamily. Sugar transporter (TC 2.A.1.1) family.</text>
</comment>
<dbReference type="InterPro" id="IPR003663">
    <property type="entry name" value="Sugar/inositol_transpt"/>
</dbReference>
<proteinExistence type="inferred from homology"/>
<evidence type="ECO:0000256" key="6">
    <source>
        <dbReference type="ARBA" id="ARBA00023136"/>
    </source>
</evidence>
<feature type="transmembrane region" description="Helical" evidence="8">
    <location>
        <begin position="55"/>
        <end position="75"/>
    </location>
</feature>
<feature type="transmembrane region" description="Helical" evidence="8">
    <location>
        <begin position="296"/>
        <end position="319"/>
    </location>
</feature>
<sequence>METSKSDLAMRRDKHPIVVYMMAFCATIGGFLFGYDTGIINGAILLLQKEFDLSPAWVEGIVSSCIGAAAVFSLFSGLIADALGRKVTIMITAVVFTIGALLMGVAPGPELILVGRLTVGAAIGVVSAIVPVYVAECSPADIRGRLITVHQLCITIGIWVSSILAGAFQELDQGWRYMLGLGALPGVLQFVMFFWLPESPRYEMMKGHLDKAKATLQRLRAKDDVTFEMDAIQVTLDEEENSRGWQVWKGIFTTPHVRKAFFVGCMLQFLAQFSGINTVIYYSSSILKSAGFDVRMAIWLSVIPTTVNFLATFIGLWAVETMGRKKVLAASFLAIAVSLLVLAAGFFPSWLSSPYAGLEHERDLSESGVCSTYSNCYTCTQDFACGFCYSLGQDGYPTNGSCILAGEGDLTELYSLEGRCSSLGNGTAAMLGGSDQRYAFDYCPSDFAWLAVLGCMLFVLGFAPGAGPMPWTVNAEIYPLWARSVANSLTTVVNWVSNFTVVQNFLRVTRAITTWGTFLGFAVVCVLAAIFALVAVPETKDKTLEEVELLFMSKRQREITQRRFAKARAGEHVELAVRHKAELNEVGKNGVTNSGFVSVHL</sequence>
<keyword evidence="4 8" id="KW-0812">Transmembrane</keyword>
<keyword evidence="11" id="KW-1185">Reference proteome</keyword>
<dbReference type="PRINTS" id="PR00171">
    <property type="entry name" value="SUGRTRNSPORT"/>
</dbReference>
<feature type="transmembrane region" description="Helical" evidence="8">
    <location>
        <begin position="87"/>
        <end position="106"/>
    </location>
</feature>
<feature type="transmembrane region" description="Helical" evidence="8">
    <location>
        <begin position="112"/>
        <end position="134"/>
    </location>
</feature>
<protein>
    <submittedName>
        <fullName evidence="10">Proton myo-inositol cotransporter</fullName>
    </submittedName>
</protein>
<comment type="subcellular location">
    <subcellularLocation>
        <location evidence="1">Membrane</location>
        <topology evidence="1">Multi-pass membrane protein</topology>
    </subcellularLocation>
</comment>
<evidence type="ECO:0000313" key="10">
    <source>
        <dbReference type="EMBL" id="GFN96072.1"/>
    </source>
</evidence>
<accession>A0AAV3ZNA2</accession>
<keyword evidence="3 7" id="KW-0813">Transport</keyword>
<dbReference type="PROSITE" id="PS50850">
    <property type="entry name" value="MFS"/>
    <property type="match status" value="1"/>
</dbReference>
<feature type="transmembrane region" description="Helical" evidence="8">
    <location>
        <begin position="478"/>
        <end position="497"/>
    </location>
</feature>
<dbReference type="InterPro" id="IPR020846">
    <property type="entry name" value="MFS_dom"/>
</dbReference>
<dbReference type="InterPro" id="IPR050814">
    <property type="entry name" value="Myo-inositol_Transporter"/>
</dbReference>
<feature type="transmembrane region" description="Helical" evidence="8">
    <location>
        <begin position="17"/>
        <end position="35"/>
    </location>
</feature>
<comment type="caution">
    <text evidence="10">The sequence shown here is derived from an EMBL/GenBank/DDBJ whole genome shotgun (WGS) entry which is preliminary data.</text>
</comment>
<dbReference type="GO" id="GO:0005366">
    <property type="term" value="F:myo-inositol:proton symporter activity"/>
    <property type="evidence" value="ECO:0007669"/>
    <property type="project" value="TreeGrafter"/>
</dbReference>
<feature type="transmembrane region" description="Helical" evidence="8">
    <location>
        <begin position="260"/>
        <end position="284"/>
    </location>
</feature>
<evidence type="ECO:0000256" key="4">
    <source>
        <dbReference type="ARBA" id="ARBA00022692"/>
    </source>
</evidence>
<dbReference type="PANTHER" id="PTHR48020">
    <property type="entry name" value="PROTON MYO-INOSITOL COTRANSPORTER"/>
    <property type="match status" value="1"/>
</dbReference>
<dbReference type="GO" id="GO:0016324">
    <property type="term" value="C:apical plasma membrane"/>
    <property type="evidence" value="ECO:0007669"/>
    <property type="project" value="TreeGrafter"/>
</dbReference>
<dbReference type="NCBIfam" id="TIGR00879">
    <property type="entry name" value="SP"/>
    <property type="match status" value="1"/>
</dbReference>
<keyword evidence="6 8" id="KW-0472">Membrane</keyword>
<feature type="transmembrane region" description="Helical" evidence="8">
    <location>
        <begin position="146"/>
        <end position="168"/>
    </location>
</feature>
<feature type="transmembrane region" description="Helical" evidence="8">
    <location>
        <begin position="447"/>
        <end position="466"/>
    </location>
</feature>
<dbReference type="SUPFAM" id="SSF103473">
    <property type="entry name" value="MFS general substrate transporter"/>
    <property type="match status" value="1"/>
</dbReference>
<dbReference type="InterPro" id="IPR005829">
    <property type="entry name" value="Sugar_transporter_CS"/>
</dbReference>
<name>A0AAV3ZNA2_9GAST</name>
<evidence type="ECO:0000259" key="9">
    <source>
        <dbReference type="PROSITE" id="PS50850"/>
    </source>
</evidence>
<dbReference type="PANTHER" id="PTHR48020:SF12">
    <property type="entry name" value="PROTON MYO-INOSITOL COTRANSPORTER"/>
    <property type="match status" value="1"/>
</dbReference>
<dbReference type="PROSITE" id="PS00216">
    <property type="entry name" value="SUGAR_TRANSPORT_1"/>
    <property type="match status" value="1"/>
</dbReference>
<keyword evidence="5 8" id="KW-1133">Transmembrane helix</keyword>
<dbReference type="Proteomes" id="UP000735302">
    <property type="component" value="Unassembled WGS sequence"/>
</dbReference>
<feature type="transmembrane region" description="Helical" evidence="8">
    <location>
        <begin position="331"/>
        <end position="351"/>
    </location>
</feature>
<evidence type="ECO:0000256" key="7">
    <source>
        <dbReference type="RuleBase" id="RU003346"/>
    </source>
</evidence>
<organism evidence="10 11">
    <name type="scientific">Plakobranchus ocellatus</name>
    <dbReference type="NCBI Taxonomy" id="259542"/>
    <lineage>
        <taxon>Eukaryota</taxon>
        <taxon>Metazoa</taxon>
        <taxon>Spiralia</taxon>
        <taxon>Lophotrochozoa</taxon>
        <taxon>Mollusca</taxon>
        <taxon>Gastropoda</taxon>
        <taxon>Heterobranchia</taxon>
        <taxon>Euthyneura</taxon>
        <taxon>Panpulmonata</taxon>
        <taxon>Sacoglossa</taxon>
        <taxon>Placobranchoidea</taxon>
        <taxon>Plakobranchidae</taxon>
        <taxon>Plakobranchus</taxon>
    </lineage>
</organism>
<dbReference type="InterPro" id="IPR005828">
    <property type="entry name" value="MFS_sugar_transport-like"/>
</dbReference>
<dbReference type="Gene3D" id="1.20.1250.20">
    <property type="entry name" value="MFS general substrate transporter like domains"/>
    <property type="match status" value="2"/>
</dbReference>
<feature type="transmembrane region" description="Helical" evidence="8">
    <location>
        <begin position="517"/>
        <end position="536"/>
    </location>
</feature>
<feature type="domain" description="Major facilitator superfamily (MFS) profile" evidence="9">
    <location>
        <begin position="22"/>
        <end position="540"/>
    </location>
</feature>
<evidence type="ECO:0000313" key="11">
    <source>
        <dbReference type="Proteomes" id="UP000735302"/>
    </source>
</evidence>
<dbReference type="EMBL" id="BLXT01002641">
    <property type="protein sequence ID" value="GFN96072.1"/>
    <property type="molecule type" value="Genomic_DNA"/>
</dbReference>